<feature type="compositionally biased region" description="Low complexity" evidence="1">
    <location>
        <begin position="211"/>
        <end position="220"/>
    </location>
</feature>
<evidence type="ECO:0000313" key="2">
    <source>
        <dbReference type="EMBL" id="RSH91168.1"/>
    </source>
</evidence>
<organism evidence="2 3">
    <name type="scientific">Saitozyma podzolica</name>
    <dbReference type="NCBI Taxonomy" id="1890683"/>
    <lineage>
        <taxon>Eukaryota</taxon>
        <taxon>Fungi</taxon>
        <taxon>Dikarya</taxon>
        <taxon>Basidiomycota</taxon>
        <taxon>Agaricomycotina</taxon>
        <taxon>Tremellomycetes</taxon>
        <taxon>Tremellales</taxon>
        <taxon>Trimorphomycetaceae</taxon>
        <taxon>Saitozyma</taxon>
    </lineage>
</organism>
<comment type="caution">
    <text evidence="2">The sequence shown here is derived from an EMBL/GenBank/DDBJ whole genome shotgun (WGS) entry which is preliminary data.</text>
</comment>
<feature type="compositionally biased region" description="Basic residues" evidence="1">
    <location>
        <begin position="1"/>
        <end position="11"/>
    </location>
</feature>
<reference evidence="2 3" key="1">
    <citation type="submission" date="2018-11" db="EMBL/GenBank/DDBJ databases">
        <title>Genome sequence of Saitozyma podzolica DSM 27192.</title>
        <authorList>
            <person name="Aliyu H."/>
            <person name="Gorte O."/>
            <person name="Ochsenreither K."/>
        </authorList>
    </citation>
    <scope>NUCLEOTIDE SEQUENCE [LARGE SCALE GENOMIC DNA]</scope>
    <source>
        <strain evidence="2 3">DSM 27192</strain>
    </source>
</reference>
<proteinExistence type="predicted"/>
<feature type="compositionally biased region" description="Low complexity" evidence="1">
    <location>
        <begin position="114"/>
        <end position="131"/>
    </location>
</feature>
<feature type="compositionally biased region" description="Gly residues" evidence="1">
    <location>
        <begin position="91"/>
        <end position="100"/>
    </location>
</feature>
<accession>A0A427YJ98</accession>
<feature type="region of interest" description="Disordered" evidence="1">
    <location>
        <begin position="1"/>
        <end position="220"/>
    </location>
</feature>
<gene>
    <name evidence="2" type="ORF">EHS25_009467</name>
</gene>
<feature type="compositionally biased region" description="Polar residues" evidence="1">
    <location>
        <begin position="41"/>
        <end position="50"/>
    </location>
</feature>
<protein>
    <submittedName>
        <fullName evidence="2">Uncharacterized protein</fullName>
    </submittedName>
</protein>
<feature type="compositionally biased region" description="Polar residues" evidence="1">
    <location>
        <begin position="13"/>
        <end position="25"/>
    </location>
</feature>
<sequence length="220" mass="22516">MGFANGRRHQHTTSELTDASAVSSTDEPDPTQRMPYVNGFASPSTSSLGHQHQPPHMPLAPISTPTTHSAHPQTQAQGAGLAHQNGTPTGADGGGYGYGHPYGPAYGNSYGPNHGTSTASGYSYSYPYGHTPGRHQPGASVSSMSAASAASDADPDRGENVFGLDEVNESVVSISLGGVDGVSGREHESEQNTPMVIRRGMQWGGSGGEGASASPSQRAG</sequence>
<feature type="compositionally biased region" description="Low complexity" evidence="1">
    <location>
        <begin position="139"/>
        <end position="152"/>
    </location>
</feature>
<dbReference type="EMBL" id="RSCD01000008">
    <property type="protein sequence ID" value="RSH91168.1"/>
    <property type="molecule type" value="Genomic_DNA"/>
</dbReference>
<dbReference type="Proteomes" id="UP000279259">
    <property type="component" value="Unassembled WGS sequence"/>
</dbReference>
<evidence type="ECO:0000256" key="1">
    <source>
        <dbReference type="SAM" id="MobiDB-lite"/>
    </source>
</evidence>
<feature type="compositionally biased region" description="Polar residues" evidence="1">
    <location>
        <begin position="63"/>
        <end position="77"/>
    </location>
</feature>
<evidence type="ECO:0000313" key="3">
    <source>
        <dbReference type="Proteomes" id="UP000279259"/>
    </source>
</evidence>
<dbReference type="AlphaFoldDB" id="A0A427YJ98"/>
<name>A0A427YJ98_9TREE</name>
<keyword evidence="3" id="KW-1185">Reference proteome</keyword>